<gene>
    <name evidence="1" type="ORF">NDU88_004100</name>
</gene>
<name>A0AAV7M6L2_PLEWA</name>
<proteinExistence type="predicted"/>
<keyword evidence="2" id="KW-1185">Reference proteome</keyword>
<accession>A0AAV7M6L2</accession>
<evidence type="ECO:0000313" key="1">
    <source>
        <dbReference type="EMBL" id="KAJ1098996.1"/>
    </source>
</evidence>
<dbReference type="Proteomes" id="UP001066276">
    <property type="component" value="Chromosome 10"/>
</dbReference>
<protein>
    <submittedName>
        <fullName evidence="1">Uncharacterized protein</fullName>
    </submittedName>
</protein>
<evidence type="ECO:0000313" key="2">
    <source>
        <dbReference type="Proteomes" id="UP001066276"/>
    </source>
</evidence>
<comment type="caution">
    <text evidence="1">The sequence shown here is derived from an EMBL/GenBank/DDBJ whole genome shotgun (WGS) entry which is preliminary data.</text>
</comment>
<reference evidence="1" key="1">
    <citation type="journal article" date="2022" name="bioRxiv">
        <title>Sequencing and chromosome-scale assembly of the giantPleurodeles waltlgenome.</title>
        <authorList>
            <person name="Brown T."/>
            <person name="Elewa A."/>
            <person name="Iarovenko S."/>
            <person name="Subramanian E."/>
            <person name="Araus A.J."/>
            <person name="Petzold A."/>
            <person name="Susuki M."/>
            <person name="Suzuki K.-i.T."/>
            <person name="Hayashi T."/>
            <person name="Toyoda A."/>
            <person name="Oliveira C."/>
            <person name="Osipova E."/>
            <person name="Leigh N.D."/>
            <person name="Simon A."/>
            <person name="Yun M.H."/>
        </authorList>
    </citation>
    <scope>NUCLEOTIDE SEQUENCE</scope>
    <source>
        <strain evidence="1">20211129_DDA</strain>
        <tissue evidence="1">Liver</tissue>
    </source>
</reference>
<organism evidence="1 2">
    <name type="scientific">Pleurodeles waltl</name>
    <name type="common">Iberian ribbed newt</name>
    <dbReference type="NCBI Taxonomy" id="8319"/>
    <lineage>
        <taxon>Eukaryota</taxon>
        <taxon>Metazoa</taxon>
        <taxon>Chordata</taxon>
        <taxon>Craniata</taxon>
        <taxon>Vertebrata</taxon>
        <taxon>Euteleostomi</taxon>
        <taxon>Amphibia</taxon>
        <taxon>Batrachia</taxon>
        <taxon>Caudata</taxon>
        <taxon>Salamandroidea</taxon>
        <taxon>Salamandridae</taxon>
        <taxon>Pleurodelinae</taxon>
        <taxon>Pleurodeles</taxon>
    </lineage>
</organism>
<sequence>MLPRGHLPCQLRRAALGSRGLRTPETSESALPIAGAGDASPLTPGLLGRTPGVRPSLLWRITGFRAVRGEGVLGFAPLFWMTSVRLAAVCAYSVDCKHECIAGAILQIGVFCVLLRC</sequence>
<dbReference type="AlphaFoldDB" id="A0AAV7M6L2"/>
<dbReference type="EMBL" id="JANPWB010000014">
    <property type="protein sequence ID" value="KAJ1098996.1"/>
    <property type="molecule type" value="Genomic_DNA"/>
</dbReference>